<evidence type="ECO:0008006" key="3">
    <source>
        <dbReference type="Google" id="ProtNLM"/>
    </source>
</evidence>
<dbReference type="EMBL" id="BAABJO010000020">
    <property type="protein sequence ID" value="GAA5129573.1"/>
    <property type="molecule type" value="Genomic_DNA"/>
</dbReference>
<accession>A0ABP9NP71</accession>
<comment type="caution">
    <text evidence="1">The sequence shown here is derived from an EMBL/GenBank/DDBJ whole genome shotgun (WGS) entry which is preliminary data.</text>
</comment>
<reference evidence="2" key="1">
    <citation type="journal article" date="2019" name="Int. J. Syst. Evol. Microbiol.">
        <title>The Global Catalogue of Microorganisms (GCM) 10K type strain sequencing project: providing services to taxonomists for standard genome sequencing and annotation.</title>
        <authorList>
            <consortium name="The Broad Institute Genomics Platform"/>
            <consortium name="The Broad Institute Genome Sequencing Center for Infectious Disease"/>
            <person name="Wu L."/>
            <person name="Ma J."/>
        </authorList>
    </citation>
    <scope>NUCLEOTIDE SEQUENCE [LARGE SCALE GENOMIC DNA]</scope>
    <source>
        <strain evidence="2">JCM 18302</strain>
    </source>
</reference>
<dbReference type="Gene3D" id="2.60.120.10">
    <property type="entry name" value="Jelly Rolls"/>
    <property type="match status" value="1"/>
</dbReference>
<name>A0ABP9NP71_9PSEU</name>
<gene>
    <name evidence="1" type="ORF">GCM10023320_50290</name>
</gene>
<dbReference type="Proteomes" id="UP001500804">
    <property type="component" value="Unassembled WGS sequence"/>
</dbReference>
<dbReference type="RefSeq" id="WP_345607756.1">
    <property type="nucleotide sequence ID" value="NZ_BAABJO010000020.1"/>
</dbReference>
<protein>
    <recommendedName>
        <fullName evidence="3">Cupin domain-containing protein</fullName>
    </recommendedName>
</protein>
<sequence>MPAESVRFTRITRTDEGGSVFEDDEIRLAERHVVDGVPPMAVAGVPATGGVVVVRSAAFDSAPHPAPREQWVVMLRGVIEVRVTGGATRRFGPGDLVLAADTTGAGHVTVGAGDPPFEALFVPASPGRTA</sequence>
<dbReference type="SUPFAM" id="SSF51182">
    <property type="entry name" value="RmlC-like cupins"/>
    <property type="match status" value="1"/>
</dbReference>
<evidence type="ECO:0000313" key="2">
    <source>
        <dbReference type="Proteomes" id="UP001500804"/>
    </source>
</evidence>
<organism evidence="1 2">
    <name type="scientific">Pseudonocardia adelaidensis</name>
    <dbReference type="NCBI Taxonomy" id="648754"/>
    <lineage>
        <taxon>Bacteria</taxon>
        <taxon>Bacillati</taxon>
        <taxon>Actinomycetota</taxon>
        <taxon>Actinomycetes</taxon>
        <taxon>Pseudonocardiales</taxon>
        <taxon>Pseudonocardiaceae</taxon>
        <taxon>Pseudonocardia</taxon>
    </lineage>
</organism>
<dbReference type="InterPro" id="IPR011051">
    <property type="entry name" value="RmlC_Cupin_sf"/>
</dbReference>
<dbReference type="InterPro" id="IPR014710">
    <property type="entry name" value="RmlC-like_jellyroll"/>
</dbReference>
<evidence type="ECO:0000313" key="1">
    <source>
        <dbReference type="EMBL" id="GAA5129573.1"/>
    </source>
</evidence>
<proteinExistence type="predicted"/>
<keyword evidence="2" id="KW-1185">Reference proteome</keyword>